<organism evidence="11">
    <name type="scientific">Fopius arisanus</name>
    <dbReference type="NCBI Taxonomy" id="64838"/>
    <lineage>
        <taxon>Eukaryota</taxon>
        <taxon>Metazoa</taxon>
        <taxon>Ecdysozoa</taxon>
        <taxon>Arthropoda</taxon>
        <taxon>Hexapoda</taxon>
        <taxon>Insecta</taxon>
        <taxon>Pterygota</taxon>
        <taxon>Neoptera</taxon>
        <taxon>Endopterygota</taxon>
        <taxon>Hymenoptera</taxon>
        <taxon>Apocrita</taxon>
        <taxon>Ichneumonoidea</taxon>
        <taxon>Braconidae</taxon>
        <taxon>Opiinae</taxon>
        <taxon>Fopius</taxon>
    </lineage>
</organism>
<evidence type="ECO:0000256" key="4">
    <source>
        <dbReference type="ARBA" id="ARBA00022540"/>
    </source>
</evidence>
<dbReference type="GO" id="GO:0003743">
    <property type="term" value="F:translation initiation factor activity"/>
    <property type="evidence" value="ECO:0007669"/>
    <property type="project" value="UniProtKB-KW"/>
</dbReference>
<dbReference type="InterPro" id="IPR042529">
    <property type="entry name" value="IF_2B-like_C"/>
</dbReference>
<feature type="region of interest" description="Disordered" evidence="10">
    <location>
        <begin position="169"/>
        <end position="273"/>
    </location>
</feature>
<dbReference type="CTD" id="37706"/>
<keyword evidence="3" id="KW-0963">Cytoplasm</keyword>
<dbReference type="AlphaFoldDB" id="A0A0C9PSX1"/>
<dbReference type="RefSeq" id="XP_011309659.1">
    <property type="nucleotide sequence ID" value="XM_011311357.1"/>
</dbReference>
<feature type="compositionally biased region" description="Basic residues" evidence="10">
    <location>
        <begin position="63"/>
        <end position="74"/>
    </location>
</feature>
<dbReference type="SUPFAM" id="SSF100950">
    <property type="entry name" value="NagB/RpiA/CoA transferase-like"/>
    <property type="match status" value="1"/>
</dbReference>
<dbReference type="EMBL" id="GBYB01004448">
    <property type="protein sequence ID" value="JAG74215.1"/>
    <property type="molecule type" value="Transcribed_RNA"/>
</dbReference>
<evidence type="ECO:0000313" key="11">
    <source>
        <dbReference type="EMBL" id="JAG74215.1"/>
    </source>
</evidence>
<comment type="similarity">
    <text evidence="2 9">Belongs to the eIF-2B alpha/beta/delta subunits family.</text>
</comment>
<dbReference type="OrthoDB" id="10254737at2759"/>
<feature type="compositionally biased region" description="Basic and acidic residues" evidence="10">
    <location>
        <begin position="169"/>
        <end position="185"/>
    </location>
</feature>
<dbReference type="Gene3D" id="3.40.50.10470">
    <property type="entry name" value="Translation initiation factor eif-2b, domain 2"/>
    <property type="match status" value="1"/>
</dbReference>
<reference evidence="11" key="1">
    <citation type="submission" date="2015-01" db="EMBL/GenBank/DDBJ databases">
        <title>Transcriptome Assembly of Fopius arisanus.</title>
        <authorList>
            <person name="Geib S."/>
        </authorList>
    </citation>
    <scope>NUCLEOTIDE SEQUENCE</scope>
</reference>
<keyword evidence="5" id="KW-0648">Protein biosynthesis</keyword>
<dbReference type="PANTHER" id="PTHR10233:SF14">
    <property type="entry name" value="TRANSLATION INITIATION FACTOR EIF-2B SUBUNIT DELTA"/>
    <property type="match status" value="1"/>
</dbReference>
<dbReference type="KEGG" id="fas:105270436"/>
<reference evidence="13" key="2">
    <citation type="submission" date="2025-04" db="UniProtKB">
        <authorList>
            <consortium name="RefSeq"/>
        </authorList>
    </citation>
    <scope>IDENTIFICATION</scope>
    <source>
        <strain evidence="13">USDA-PBARC FA_bdor</strain>
        <tissue evidence="13">Whole organism</tissue>
    </source>
</reference>
<evidence type="ECO:0000256" key="6">
    <source>
        <dbReference type="ARBA" id="ARBA00044147"/>
    </source>
</evidence>
<feature type="compositionally biased region" description="Basic and acidic residues" evidence="10">
    <location>
        <begin position="312"/>
        <end position="347"/>
    </location>
</feature>
<dbReference type="InterPro" id="IPR037171">
    <property type="entry name" value="NagB/RpiA_transferase-like"/>
</dbReference>
<feature type="compositionally biased region" description="Basic and acidic residues" evidence="10">
    <location>
        <begin position="103"/>
        <end position="113"/>
    </location>
</feature>
<feature type="compositionally biased region" description="Low complexity" evidence="10">
    <location>
        <begin position="76"/>
        <end position="95"/>
    </location>
</feature>
<feature type="region of interest" description="Disordered" evidence="10">
    <location>
        <begin position="1"/>
        <end position="114"/>
    </location>
</feature>
<feature type="compositionally biased region" description="Basic and acidic residues" evidence="10">
    <location>
        <begin position="1"/>
        <end position="11"/>
    </location>
</feature>
<dbReference type="Pfam" id="PF01008">
    <property type="entry name" value="IF-2B"/>
    <property type="match status" value="1"/>
</dbReference>
<gene>
    <name evidence="11" type="primary">EIF2B4_1</name>
    <name evidence="13" type="synonym">eIF2Bdelta</name>
    <name evidence="11" type="ORF">g.16221</name>
</gene>
<proteinExistence type="inferred from homology"/>
<dbReference type="PANTHER" id="PTHR10233">
    <property type="entry name" value="TRANSLATION INITIATION FACTOR EIF-2B"/>
    <property type="match status" value="1"/>
</dbReference>
<evidence type="ECO:0000256" key="1">
    <source>
        <dbReference type="ARBA" id="ARBA00004514"/>
    </source>
</evidence>
<dbReference type="Gene3D" id="1.20.120.420">
    <property type="entry name" value="translation initiation factor eif-2b, domain 1"/>
    <property type="match status" value="1"/>
</dbReference>
<dbReference type="GO" id="GO:0005829">
    <property type="term" value="C:cytosol"/>
    <property type="evidence" value="ECO:0007669"/>
    <property type="project" value="UniProtKB-SubCell"/>
</dbReference>
<keyword evidence="12" id="KW-1185">Reference proteome</keyword>
<comment type="subcellular location">
    <subcellularLocation>
        <location evidence="1">Cytoplasm</location>
        <location evidence="1">Cytosol</location>
    </subcellularLocation>
</comment>
<feature type="compositionally biased region" description="Basic and acidic residues" evidence="10">
    <location>
        <begin position="361"/>
        <end position="374"/>
    </location>
</feature>
<evidence type="ECO:0000256" key="3">
    <source>
        <dbReference type="ARBA" id="ARBA00022490"/>
    </source>
</evidence>
<name>A0A0C9PSX1_9HYME</name>
<sequence length="741" mass="82373">MDEKNLQETTKKTRSQARHLRRKRLIIARRSTDQGISLDNPKKILETDENSQKISENPIVSKSKARRLRKKIRAFSHTSPISSPSASLDTSENTPPNSPPTPEEIHSGNEKNPQELLNNEKNLKITESLSALQPGDSIPKLIINTSQSTKIPSPICHSKRHDISHELTLSHESSKLSPKHNDKQSILRKTISPAEINMNPEGKTREEIKAEREAKKAAKAAAKSKSKVSKQKSEASELKSPAQTPNKSLTINSTNHLQENSPKPAVKSKPHNVMSDEEVEKEILNVEKKLSELSVSDVIENQVMTVRQLQIKKQDGKSPDEGKSKAQLREERRLKQEAQRAAKEAQKKVKSTVKSVVQSVDEPKSPKPQGIEDKCMEKLDNSPRKIKKIITKENSHEVGLFKHLYHERGQAFVDTPIVNSHVHPAVVRLGVQYAEKIIVGSNARCIAFLAAIKELIEDFERPSQADFTRGLEASLQEHAAYLHHCRPMAITMHNALRHLKWQITQLNSKTSDNEAKTKLAAAIDTYIQEQILLAGKAISIAIQTKISDGDVILTCSYSSLIRKILCEAHDKGKKFRVVILDGRPFLEGRELLRRLAKHGIECSYGRITQVSNIIKKEGVSKVLLGVHAIFANGAIMSRLGTAQVALMAKAFNIPVLVACETYKTCERVQTDSIVNNEIGDPNELAIGSTALANWKAHPNLNLLNLTYDVTPPELITAVVTELGILPCTSVPVILRMKSSEI</sequence>
<evidence type="ECO:0000256" key="10">
    <source>
        <dbReference type="SAM" id="MobiDB-lite"/>
    </source>
</evidence>
<accession>A0A9R1U5V7</accession>
<feature type="compositionally biased region" description="Basic residues" evidence="10">
    <location>
        <begin position="12"/>
        <end position="27"/>
    </location>
</feature>
<keyword evidence="4 13" id="KW-0396">Initiation factor</keyword>
<evidence type="ECO:0000313" key="12">
    <source>
        <dbReference type="Proteomes" id="UP000694866"/>
    </source>
</evidence>
<accession>A0A0C9PSX1</accession>
<evidence type="ECO:0000313" key="13">
    <source>
        <dbReference type="RefSeq" id="XP_011309659.1"/>
    </source>
</evidence>
<comment type="subunit">
    <text evidence="8">Component of the translation initiation factor 2B (eIF2B) complex which is a heterodecamer of two sets of five different subunits: alpha, beta, gamma, delta and epsilon. Subunits alpha, beta and delta comprise a regulatory subcomplex and subunits epsilon and gamma comprise a catalytic subcomplex. Within the complex, the hexameric regulatory complex resides at the center, with the two heterodimeric catalytic subcomplexes bound on opposite sides.</text>
</comment>
<evidence type="ECO:0000256" key="7">
    <source>
        <dbReference type="ARBA" id="ARBA00044356"/>
    </source>
</evidence>
<dbReference type="GeneID" id="105270436"/>
<evidence type="ECO:0000256" key="2">
    <source>
        <dbReference type="ARBA" id="ARBA00007251"/>
    </source>
</evidence>
<dbReference type="InterPro" id="IPR027363">
    <property type="entry name" value="M1Pi_N"/>
</dbReference>
<feature type="compositionally biased region" description="Basic and acidic residues" evidence="10">
    <location>
        <begin position="202"/>
        <end position="216"/>
    </location>
</feature>
<protein>
    <recommendedName>
        <fullName evidence="6">Translation initiation factor eIF2B subunit delta</fullName>
    </recommendedName>
    <alternativeName>
        <fullName evidence="7">eIF2B GDP-GTP exchange factor subunit delta</fullName>
    </alternativeName>
</protein>
<feature type="compositionally biased region" description="Polar residues" evidence="10">
    <location>
        <begin position="241"/>
        <end position="261"/>
    </location>
</feature>
<evidence type="ECO:0000256" key="5">
    <source>
        <dbReference type="ARBA" id="ARBA00022917"/>
    </source>
</evidence>
<dbReference type="Proteomes" id="UP000694866">
    <property type="component" value="Unplaced"/>
</dbReference>
<feature type="region of interest" description="Disordered" evidence="10">
    <location>
        <begin position="310"/>
        <end position="374"/>
    </location>
</feature>
<evidence type="ECO:0000256" key="9">
    <source>
        <dbReference type="RuleBase" id="RU003814"/>
    </source>
</evidence>
<dbReference type="InterPro" id="IPR000649">
    <property type="entry name" value="IF-2B-related"/>
</dbReference>
<evidence type="ECO:0000256" key="8">
    <source>
        <dbReference type="ARBA" id="ARBA00046432"/>
    </source>
</evidence>